<dbReference type="AlphaFoldDB" id="A0A0B0HCU7"/>
<proteinExistence type="predicted"/>
<sequence length="201" mass="23155">MLVVGETLVHNLLFIVITQVDLKGEQVEPTALNDQAEKVVEHFPVAVILERREAKSQWVDYVWSAVGVTVGSQDHLPRREAQLVHEEEGVQHYLYGGLQVALYVDQCESYYHNMMTETPRCYIVAYDAEESGTGMPEPFLVTMSFDEAHCYLEAEGEVYSVDVPPELYRWTEDYVLAHYVAEKKKKRKLVDWKKQGRERAS</sequence>
<comment type="caution">
    <text evidence="1">The sequence shown here is derived from an EMBL/GenBank/DDBJ whole genome shotgun (WGS) entry which is preliminary data.</text>
</comment>
<dbReference type="EMBL" id="JRAA01000001">
    <property type="protein sequence ID" value="KHF25739.1"/>
    <property type="molecule type" value="Genomic_DNA"/>
</dbReference>
<gene>
    <name evidence="2" type="ORF">BOV88_03215</name>
    <name evidence="1" type="ORF">JV46_19030</name>
</gene>
<dbReference type="Pfam" id="PF11749">
    <property type="entry name" value="DUF3305"/>
    <property type="match status" value="1"/>
</dbReference>
<dbReference type="Proteomes" id="UP000190962">
    <property type="component" value="Unassembled WGS sequence"/>
</dbReference>
<accession>A0A0B0HCU7</accession>
<dbReference type="EMBL" id="MPNX01000003">
    <property type="protein sequence ID" value="OOY35667.1"/>
    <property type="molecule type" value="Genomic_DNA"/>
</dbReference>
<dbReference type="Proteomes" id="UP000030856">
    <property type="component" value="Unassembled WGS sequence"/>
</dbReference>
<reference evidence="1 3" key="1">
    <citation type="journal article" date="2014" name="BMC Genomics">
        <title>The genome of the intracellular bacterium of the coastal bivalve, Solemya velum: a blueprint for thriving in and out of symbiosis.</title>
        <authorList>
            <person name="Dmytrenko O."/>
            <person name="Russell S.L."/>
            <person name="Loo W.T."/>
            <person name="Fontanez K.M."/>
            <person name="Liao L."/>
            <person name="Roeselers G."/>
            <person name="Sharma R."/>
            <person name="Stewart F.J."/>
            <person name="Newton I.L."/>
            <person name="Woyke T."/>
            <person name="Wu D."/>
            <person name="Lang J.M."/>
            <person name="Eisen J.A."/>
            <person name="Cavanaugh C.M."/>
        </authorList>
    </citation>
    <scope>NUCLEOTIDE SEQUENCE [LARGE SCALE GENOMIC DNA]</scope>
    <source>
        <strain evidence="1 3">WH</strain>
    </source>
</reference>
<evidence type="ECO:0000313" key="3">
    <source>
        <dbReference type="Proteomes" id="UP000030856"/>
    </source>
</evidence>
<dbReference type="eggNOG" id="COG0746">
    <property type="taxonomic scope" value="Bacteria"/>
</dbReference>
<dbReference type="STRING" id="2340.JV46_19030"/>
<evidence type="ECO:0000313" key="2">
    <source>
        <dbReference type="EMBL" id="OOY35667.1"/>
    </source>
</evidence>
<dbReference type="InterPro" id="IPR021736">
    <property type="entry name" value="DUF3305"/>
</dbReference>
<evidence type="ECO:0000313" key="4">
    <source>
        <dbReference type="Proteomes" id="UP000190962"/>
    </source>
</evidence>
<organism evidence="1 3">
    <name type="scientific">Solemya velum gill symbiont</name>
    <dbReference type="NCBI Taxonomy" id="2340"/>
    <lineage>
        <taxon>Bacteria</taxon>
        <taxon>Pseudomonadati</taxon>
        <taxon>Pseudomonadota</taxon>
        <taxon>Gammaproteobacteria</taxon>
        <taxon>sulfur-oxidizing symbionts</taxon>
    </lineage>
</organism>
<dbReference type="RefSeq" id="WP_043115416.1">
    <property type="nucleotide sequence ID" value="NZ_JRAA01000001.1"/>
</dbReference>
<evidence type="ECO:0000313" key="1">
    <source>
        <dbReference type="EMBL" id="KHF25739.1"/>
    </source>
</evidence>
<name>A0A0B0HCU7_SOVGS</name>
<dbReference type="OrthoDB" id="5796920at2"/>
<protein>
    <recommendedName>
        <fullName evidence="5">DUF3305 domain-containing protein</fullName>
    </recommendedName>
</protein>
<keyword evidence="3" id="KW-1185">Reference proteome</keyword>
<evidence type="ECO:0008006" key="5">
    <source>
        <dbReference type="Google" id="ProtNLM"/>
    </source>
</evidence>
<reference evidence="2 4" key="2">
    <citation type="submission" date="2016-11" db="EMBL/GenBank/DDBJ databases">
        <title>Mixed transmission modes and dynamic genome evolution in an obligate animal-bacterial symbiosis.</title>
        <authorList>
            <person name="Russell S.L."/>
            <person name="Corbett-Detig R.B."/>
            <person name="Cavanaugh C.M."/>
        </authorList>
    </citation>
    <scope>NUCLEOTIDE SEQUENCE [LARGE SCALE GENOMIC DNA]</scope>
    <source>
        <strain evidence="2">MA-KB16</strain>
    </source>
</reference>